<name>A0A7Y9H6P2_9ACTN</name>
<dbReference type="InterPro" id="IPR033756">
    <property type="entry name" value="YlxH/NBP35"/>
</dbReference>
<dbReference type="RefSeq" id="WP_179621534.1">
    <property type="nucleotide sequence ID" value="NZ_JACCBW010000007.1"/>
</dbReference>
<dbReference type="GO" id="GO:0005829">
    <property type="term" value="C:cytosol"/>
    <property type="evidence" value="ECO:0007669"/>
    <property type="project" value="TreeGrafter"/>
</dbReference>
<dbReference type="PANTHER" id="PTHR43384">
    <property type="entry name" value="SEPTUM SITE-DETERMINING PROTEIN MIND HOMOLOG, CHLOROPLASTIC-RELATED"/>
    <property type="match status" value="1"/>
</dbReference>
<evidence type="ECO:0000256" key="2">
    <source>
        <dbReference type="ARBA" id="ARBA00022840"/>
    </source>
</evidence>
<dbReference type="AlphaFoldDB" id="A0A7Y9H6P2"/>
<dbReference type="Proteomes" id="UP000549911">
    <property type="component" value="Unassembled WGS sequence"/>
</dbReference>
<evidence type="ECO:0000313" key="4">
    <source>
        <dbReference type="Proteomes" id="UP000549911"/>
    </source>
</evidence>
<protein>
    <submittedName>
        <fullName evidence="3">Pilus assembly protein CpaE</fullName>
    </submittedName>
</protein>
<keyword evidence="4" id="KW-1185">Reference proteome</keyword>
<accession>A0A7Y9H6P2</accession>
<dbReference type="InterPro" id="IPR027417">
    <property type="entry name" value="P-loop_NTPase"/>
</dbReference>
<reference evidence="3 4" key="1">
    <citation type="submission" date="2020-07" db="EMBL/GenBank/DDBJ databases">
        <authorList>
            <person name="Partida-Martinez L."/>
            <person name="Huntemann M."/>
            <person name="Clum A."/>
            <person name="Wang J."/>
            <person name="Palaniappan K."/>
            <person name="Ritter S."/>
            <person name="Chen I.-M."/>
            <person name="Stamatis D."/>
            <person name="Reddy T."/>
            <person name="O'Malley R."/>
            <person name="Daum C."/>
            <person name="Shapiro N."/>
            <person name="Ivanova N."/>
            <person name="Kyrpides N."/>
            <person name="Woyke T."/>
        </authorList>
    </citation>
    <scope>NUCLEOTIDE SEQUENCE [LARGE SCALE GENOMIC DNA]</scope>
    <source>
        <strain evidence="3 4">AT2.17</strain>
    </source>
</reference>
<dbReference type="GO" id="GO:0016887">
    <property type="term" value="F:ATP hydrolysis activity"/>
    <property type="evidence" value="ECO:0007669"/>
    <property type="project" value="TreeGrafter"/>
</dbReference>
<reference evidence="3 4" key="2">
    <citation type="submission" date="2020-08" db="EMBL/GenBank/DDBJ databases">
        <title>The Agave Microbiome: Exploring the role of microbial communities in plant adaptations to desert environments.</title>
        <authorList>
            <person name="Partida-Martinez L.P."/>
        </authorList>
    </citation>
    <scope>NUCLEOTIDE SEQUENCE [LARGE SCALE GENOMIC DNA]</scope>
    <source>
        <strain evidence="3 4">AT2.17</strain>
    </source>
</reference>
<keyword evidence="2" id="KW-0067">ATP-binding</keyword>
<dbReference type="Gene3D" id="3.40.50.300">
    <property type="entry name" value="P-loop containing nucleotide triphosphate hydrolases"/>
    <property type="match status" value="1"/>
</dbReference>
<dbReference type="InterPro" id="IPR050625">
    <property type="entry name" value="ParA/MinD_ATPase"/>
</dbReference>
<sequence length="420" mass="44125">MTAIVETDGSRLSVLQAMLHGSVPLGSMEALSEHISATPQEFAVVIGPSVPVDDAAVFAQWARVHKPDLGVILLREVVDAHALSTALRSGMREVVESRDLAGLTTAVSRARSVSNAITQTLEDETQAAAQAAASAALSEAQARAEAAREEAERPTGQLTTVFSTKGGVGKSLMAANVAVTLSEQGSSVCIVDLDVNNGDIAIMLQLTPMRTLSDLGAFRGEIDVDAVETMVTPYSKTLGVVAAPVHLDSPDQATADDVGRLLDVLVRVYDHVVVDTSGVFDDFALGALDRTDTLVLVGTLDIPALKGLKLATQTLDLLNFPREKWKFVLNRADAKVGLSPEEFESTLGLKADCTLASSREVLAAVNRGEPLVLAYASHPNSKAIKAFATSIAGTARAAEAAPEVEGKPRAAAGRFRLRKA</sequence>
<gene>
    <name evidence="3" type="ORF">F4692_004067</name>
</gene>
<dbReference type="GO" id="GO:0005524">
    <property type="term" value="F:ATP binding"/>
    <property type="evidence" value="ECO:0007669"/>
    <property type="project" value="UniProtKB-KW"/>
</dbReference>
<dbReference type="EMBL" id="JACCBW010000007">
    <property type="protein sequence ID" value="NYE38912.1"/>
    <property type="molecule type" value="Genomic_DNA"/>
</dbReference>
<dbReference type="GO" id="GO:0009898">
    <property type="term" value="C:cytoplasmic side of plasma membrane"/>
    <property type="evidence" value="ECO:0007669"/>
    <property type="project" value="TreeGrafter"/>
</dbReference>
<dbReference type="SUPFAM" id="SSF52540">
    <property type="entry name" value="P-loop containing nucleoside triphosphate hydrolases"/>
    <property type="match status" value="1"/>
</dbReference>
<evidence type="ECO:0000313" key="3">
    <source>
        <dbReference type="EMBL" id="NYE38912.1"/>
    </source>
</evidence>
<dbReference type="PANTHER" id="PTHR43384:SF13">
    <property type="entry name" value="SLR0110 PROTEIN"/>
    <property type="match status" value="1"/>
</dbReference>
<dbReference type="Pfam" id="PF10609">
    <property type="entry name" value="ParA"/>
    <property type="match status" value="1"/>
</dbReference>
<proteinExistence type="predicted"/>
<evidence type="ECO:0000256" key="1">
    <source>
        <dbReference type="ARBA" id="ARBA00022741"/>
    </source>
</evidence>
<keyword evidence="1" id="KW-0547">Nucleotide-binding</keyword>
<comment type="caution">
    <text evidence="3">The sequence shown here is derived from an EMBL/GenBank/DDBJ whole genome shotgun (WGS) entry which is preliminary data.</text>
</comment>
<organism evidence="3 4">
    <name type="scientific">Nocardioides cavernae</name>
    <dbReference type="NCBI Taxonomy" id="1921566"/>
    <lineage>
        <taxon>Bacteria</taxon>
        <taxon>Bacillati</taxon>
        <taxon>Actinomycetota</taxon>
        <taxon>Actinomycetes</taxon>
        <taxon>Propionibacteriales</taxon>
        <taxon>Nocardioidaceae</taxon>
        <taxon>Nocardioides</taxon>
    </lineage>
</organism>
<dbReference type="GO" id="GO:0051782">
    <property type="term" value="P:negative regulation of cell division"/>
    <property type="evidence" value="ECO:0007669"/>
    <property type="project" value="TreeGrafter"/>
</dbReference>